<gene>
    <name evidence="1" type="primary">glpQ</name>
    <name evidence="1" type="ORF">HMPREF9136_1902</name>
</gene>
<reference evidence="1 2" key="1">
    <citation type="submission" date="2011-04" db="EMBL/GenBank/DDBJ databases">
        <authorList>
            <person name="Muzny D."/>
            <person name="Qin X."/>
            <person name="Deng J."/>
            <person name="Jiang H."/>
            <person name="Liu Y."/>
            <person name="Qu J."/>
            <person name="Song X.-Z."/>
            <person name="Zhang L."/>
            <person name="Thornton R."/>
            <person name="Coyle M."/>
            <person name="Francisco L."/>
            <person name="Jackson L."/>
            <person name="Javaid M."/>
            <person name="Korchina V."/>
            <person name="Kovar C."/>
            <person name="Mata R."/>
            <person name="Mathew T."/>
            <person name="Ngo R."/>
            <person name="Nguyen L."/>
            <person name="Nguyen N."/>
            <person name="Okwuonu G."/>
            <person name="Ongeri F."/>
            <person name="Pham C."/>
            <person name="Simmons D."/>
            <person name="Wilczek-Boney K."/>
            <person name="Hale W."/>
            <person name="Jakkamsetti A."/>
            <person name="Pham P."/>
            <person name="Ruth R."/>
            <person name="San Lucas F."/>
            <person name="Warren J."/>
            <person name="Zhang J."/>
            <person name="Zhao Z."/>
            <person name="Zhou C."/>
            <person name="Zhu D."/>
            <person name="Lee S."/>
            <person name="Bess C."/>
            <person name="Blankenburg K."/>
            <person name="Forbes L."/>
            <person name="Fu Q."/>
            <person name="Gubbala S."/>
            <person name="Hirani K."/>
            <person name="Jayaseelan J.C."/>
            <person name="Lara F."/>
            <person name="Munidasa M."/>
            <person name="Palculict T."/>
            <person name="Patil S."/>
            <person name="Pu L.-L."/>
            <person name="Saada N."/>
            <person name="Tang L."/>
            <person name="Weissenberger G."/>
            <person name="Zhu Y."/>
            <person name="Hemphill L."/>
            <person name="Shang Y."/>
            <person name="Youmans B."/>
            <person name="Ayvaz T."/>
            <person name="Ross M."/>
            <person name="Santibanez J."/>
            <person name="Aqrawi P."/>
            <person name="Gross S."/>
            <person name="Joshi V."/>
            <person name="Fowler G."/>
            <person name="Nazareth L."/>
            <person name="Reid J."/>
            <person name="Worley K."/>
            <person name="Petrosino J."/>
            <person name="Highlander S."/>
            <person name="Gibbs R."/>
        </authorList>
    </citation>
    <scope>NUCLEOTIDE SEQUENCE [LARGE SCALE GENOMIC DNA]</scope>
    <source>
        <strain evidence="1 2">DSM 3688</strain>
    </source>
</reference>
<organism evidence="1 2">
    <name type="scientific">Prevotella dentalis (strain ATCC 49559 / DSM 3688 / JCM 13448 / NCTC 12043 / ES 2772)</name>
    <name type="common">Mitsuokella dentalis</name>
    <dbReference type="NCBI Taxonomy" id="908937"/>
    <lineage>
        <taxon>Bacteria</taxon>
        <taxon>Pseudomonadati</taxon>
        <taxon>Bacteroidota</taxon>
        <taxon>Bacteroidia</taxon>
        <taxon>Bacteroidales</taxon>
        <taxon>Prevotellaceae</taxon>
        <taxon>Prevotella</taxon>
    </lineage>
</organism>
<dbReference type="GO" id="GO:0008889">
    <property type="term" value="F:glycerophosphodiester phosphodiesterase activity"/>
    <property type="evidence" value="ECO:0007669"/>
    <property type="project" value="UniProtKB-EC"/>
</dbReference>
<evidence type="ECO:0000313" key="1">
    <source>
        <dbReference type="EMBL" id="EGQ13395.1"/>
    </source>
</evidence>
<dbReference type="EC" id="3.1.4.46" evidence="1"/>
<name>F9D4X4_PREDD</name>
<dbReference type="Proteomes" id="UP000007820">
    <property type="component" value="Unassembled WGS sequence"/>
</dbReference>
<dbReference type="AlphaFoldDB" id="F9D4X4"/>
<evidence type="ECO:0000313" key="2">
    <source>
        <dbReference type="Proteomes" id="UP000007820"/>
    </source>
</evidence>
<sequence length="52" mass="6115">MMIQTRHRSEIKAMIRAKITKINSMNKKLPLLFLFWHEISMQVGMAGRPSPF</sequence>
<keyword evidence="1" id="KW-0378">Hydrolase</keyword>
<comment type="caution">
    <text evidence="1">The sequence shown here is derived from an EMBL/GenBank/DDBJ whole genome shotgun (WGS) entry which is preliminary data.</text>
</comment>
<accession>F9D4X4</accession>
<dbReference type="EMBL" id="AFPW01000028">
    <property type="protein sequence ID" value="EGQ13395.1"/>
    <property type="molecule type" value="Genomic_DNA"/>
</dbReference>
<proteinExistence type="predicted"/>
<protein>
    <submittedName>
        <fullName evidence="1">Glycerophosphodiester phosphodiesterase</fullName>
        <ecNumber evidence="1">3.1.4.46</ecNumber>
    </submittedName>
</protein>